<keyword evidence="2" id="KW-0560">Oxidoreductase</keyword>
<comment type="similarity">
    <text evidence="1">Belongs to the short-chain dehydrogenases/reductases (SDR) family.</text>
</comment>
<dbReference type="PRINTS" id="PR00081">
    <property type="entry name" value="GDHRDH"/>
</dbReference>
<dbReference type="CDD" id="cd05233">
    <property type="entry name" value="SDR_c"/>
    <property type="match status" value="1"/>
</dbReference>
<organism evidence="3 4">
    <name type="scientific">Truepera radiovictrix (strain DSM 17093 / CIP 108686 / LMG 22925 / RQ-24)</name>
    <dbReference type="NCBI Taxonomy" id="649638"/>
    <lineage>
        <taxon>Bacteria</taxon>
        <taxon>Thermotogati</taxon>
        <taxon>Deinococcota</taxon>
        <taxon>Deinococci</taxon>
        <taxon>Trueperales</taxon>
        <taxon>Trueperaceae</taxon>
        <taxon>Truepera</taxon>
    </lineage>
</organism>
<dbReference type="KEGG" id="tra:Trad_0794"/>
<dbReference type="STRING" id="649638.Trad_0794"/>
<name>D7CU30_TRURR</name>
<dbReference type="HOGENOM" id="CLU_010194_1_0_0"/>
<gene>
    <name evidence="3" type="ordered locus">Trad_0794</name>
</gene>
<dbReference type="OrthoDB" id="9785520at2"/>
<protein>
    <submittedName>
        <fullName evidence="3">Short-chain dehydrogenase/reductase SDR</fullName>
    </submittedName>
</protein>
<evidence type="ECO:0000256" key="2">
    <source>
        <dbReference type="ARBA" id="ARBA00023002"/>
    </source>
</evidence>
<dbReference type="FunFam" id="3.40.50.720:FF:000084">
    <property type="entry name" value="Short-chain dehydrogenase reductase"/>
    <property type="match status" value="1"/>
</dbReference>
<evidence type="ECO:0000313" key="4">
    <source>
        <dbReference type="Proteomes" id="UP000000379"/>
    </source>
</evidence>
<dbReference type="Gene3D" id="3.40.50.720">
    <property type="entry name" value="NAD(P)-binding Rossmann-like Domain"/>
    <property type="match status" value="1"/>
</dbReference>
<dbReference type="NCBIfam" id="NF004203">
    <property type="entry name" value="PRK05653.2-4"/>
    <property type="match status" value="1"/>
</dbReference>
<dbReference type="PANTHER" id="PTHR24321">
    <property type="entry name" value="DEHYDROGENASES, SHORT CHAIN"/>
    <property type="match status" value="1"/>
</dbReference>
<evidence type="ECO:0000313" key="3">
    <source>
        <dbReference type="EMBL" id="ADI13928.1"/>
    </source>
</evidence>
<accession>D7CU30</accession>
<dbReference type="Pfam" id="PF13561">
    <property type="entry name" value="adh_short_C2"/>
    <property type="match status" value="1"/>
</dbReference>
<dbReference type="SUPFAM" id="SSF51735">
    <property type="entry name" value="NAD(P)-binding Rossmann-fold domains"/>
    <property type="match status" value="1"/>
</dbReference>
<proteinExistence type="inferred from homology"/>
<dbReference type="GO" id="GO:0016491">
    <property type="term" value="F:oxidoreductase activity"/>
    <property type="evidence" value="ECO:0007669"/>
    <property type="project" value="UniProtKB-KW"/>
</dbReference>
<dbReference type="eggNOG" id="COG1028">
    <property type="taxonomic scope" value="Bacteria"/>
</dbReference>
<evidence type="ECO:0000256" key="1">
    <source>
        <dbReference type="ARBA" id="ARBA00006484"/>
    </source>
</evidence>
<reference evidence="3 4" key="2">
    <citation type="journal article" date="2011" name="Stand. Genomic Sci.">
        <title>Complete genome sequence of Truepera radiovictrix type strain (RQ-24).</title>
        <authorList>
            <person name="Ivanova N."/>
            <person name="Rohde C."/>
            <person name="Munk C."/>
            <person name="Nolan M."/>
            <person name="Lucas S."/>
            <person name="Del Rio T.G."/>
            <person name="Tice H."/>
            <person name="Deshpande S."/>
            <person name="Cheng J.F."/>
            <person name="Tapia R."/>
            <person name="Han C."/>
            <person name="Goodwin L."/>
            <person name="Pitluck S."/>
            <person name="Liolios K."/>
            <person name="Mavromatis K."/>
            <person name="Mikhailova N."/>
            <person name="Pati A."/>
            <person name="Chen A."/>
            <person name="Palaniappan K."/>
            <person name="Land M."/>
            <person name="Hauser L."/>
            <person name="Chang Y.J."/>
            <person name="Jeffries C.D."/>
            <person name="Brambilla E."/>
            <person name="Rohde M."/>
            <person name="Goker M."/>
            <person name="Tindall B.J."/>
            <person name="Woyke T."/>
            <person name="Bristow J."/>
            <person name="Eisen J.A."/>
            <person name="Markowitz V."/>
            <person name="Hugenholtz P."/>
            <person name="Kyrpides N.C."/>
            <person name="Klenk H.P."/>
            <person name="Lapidus A."/>
        </authorList>
    </citation>
    <scope>NUCLEOTIDE SEQUENCE [LARGE SCALE GENOMIC DNA]</scope>
    <source>
        <strain evidence="4">DSM 17093 / CIP 108686 / LMG 22925 / RQ-24</strain>
    </source>
</reference>
<reference evidence="4" key="1">
    <citation type="submission" date="2010-05" db="EMBL/GenBank/DDBJ databases">
        <title>The complete genome of Truepera radiovictris DSM 17093.</title>
        <authorList>
            <consortium name="US DOE Joint Genome Institute (JGI-PGF)"/>
            <person name="Lucas S."/>
            <person name="Copeland A."/>
            <person name="Lapidus A."/>
            <person name="Glavina del Rio T."/>
            <person name="Dalin E."/>
            <person name="Tice H."/>
            <person name="Bruce D."/>
            <person name="Goodwin L."/>
            <person name="Pitluck S."/>
            <person name="Kyrpides N."/>
            <person name="Mavromatis K."/>
            <person name="Ovchinnikova G."/>
            <person name="Munk A.C."/>
            <person name="Detter J.C."/>
            <person name="Han C."/>
            <person name="Tapia R."/>
            <person name="Land M."/>
            <person name="Hauser L."/>
            <person name="Markowitz V."/>
            <person name="Cheng J.-F."/>
            <person name="Hugenholtz P."/>
            <person name="Woyke T."/>
            <person name="Wu D."/>
            <person name="Tindall B."/>
            <person name="Pomrenke H.G."/>
            <person name="Brambilla E."/>
            <person name="Klenk H.-P."/>
            <person name="Eisen J.A."/>
        </authorList>
    </citation>
    <scope>NUCLEOTIDE SEQUENCE [LARGE SCALE GENOMIC DNA]</scope>
    <source>
        <strain evidence="4">DSM 17093 / CIP 108686 / LMG 22925 / RQ-24</strain>
    </source>
</reference>
<dbReference type="InterPro" id="IPR002347">
    <property type="entry name" value="SDR_fam"/>
</dbReference>
<dbReference type="EMBL" id="CP002049">
    <property type="protein sequence ID" value="ADI13928.1"/>
    <property type="molecule type" value="Genomic_DNA"/>
</dbReference>
<dbReference type="Proteomes" id="UP000000379">
    <property type="component" value="Chromosome"/>
</dbReference>
<dbReference type="InterPro" id="IPR036291">
    <property type="entry name" value="NAD(P)-bd_dom_sf"/>
</dbReference>
<dbReference type="AlphaFoldDB" id="D7CU30"/>
<keyword evidence="4" id="KW-1185">Reference proteome</keyword>
<sequence>MQGKVAFITGGGSGIGAAAGKLLAKHGAKVALVGHTESEVNEVAQEIRASGGEALALVADISDGEALKRAYRETVERFGGLDVVFANAGINGTWAPLDELSEDDFRQTVEVNLTGTFLTLKYALPHMKARGGSMIVTSSVNGTRIFSNSGATAYSSTKAAQVAMTKMLAVELAKYRIRVNAICPGAIETSIDENTEQVNTDKARVPVEFPEGEIPLTGGEPGSSEQVAELVLFLSSEASSHISGTEIWIDGAQSLLQG</sequence>
<dbReference type="PRINTS" id="PR00080">
    <property type="entry name" value="SDRFAMILY"/>
</dbReference>
<dbReference type="RefSeq" id="WP_013177300.1">
    <property type="nucleotide sequence ID" value="NC_014221.1"/>
</dbReference>
<dbReference type="PANTHER" id="PTHR24321:SF8">
    <property type="entry name" value="ESTRADIOL 17-BETA-DEHYDROGENASE 8-RELATED"/>
    <property type="match status" value="1"/>
</dbReference>